<feature type="region of interest" description="Disordered" evidence="7">
    <location>
        <begin position="89"/>
        <end position="149"/>
    </location>
</feature>
<dbReference type="GeneID" id="90076574"/>
<evidence type="ECO:0000259" key="9">
    <source>
        <dbReference type="Pfam" id="PF22062"/>
    </source>
</evidence>
<keyword evidence="10" id="KW-0808">Transferase</keyword>
<dbReference type="Proteomes" id="UP001360560">
    <property type="component" value="Unassembled WGS sequence"/>
</dbReference>
<dbReference type="GO" id="GO:0003677">
    <property type="term" value="F:DNA binding"/>
    <property type="evidence" value="ECO:0007669"/>
    <property type="project" value="InterPro"/>
</dbReference>
<evidence type="ECO:0000259" key="8">
    <source>
        <dbReference type="Pfam" id="PF04042"/>
    </source>
</evidence>
<evidence type="ECO:0000313" key="11">
    <source>
        <dbReference type="Proteomes" id="UP001360560"/>
    </source>
</evidence>
<dbReference type="GO" id="GO:0005658">
    <property type="term" value="C:alpha DNA polymerase:primase complex"/>
    <property type="evidence" value="ECO:0007669"/>
    <property type="project" value="TreeGrafter"/>
</dbReference>
<dbReference type="InterPro" id="IPR054300">
    <property type="entry name" value="OB_DPOA2"/>
</dbReference>
<dbReference type="AlphaFoldDB" id="A0AAV5QVQ7"/>
<evidence type="ECO:0000256" key="4">
    <source>
        <dbReference type="ARBA" id="ARBA00022705"/>
    </source>
</evidence>
<evidence type="ECO:0000256" key="2">
    <source>
        <dbReference type="ARBA" id="ARBA00007299"/>
    </source>
</evidence>
<dbReference type="PANTHER" id="PTHR23061:SF12">
    <property type="entry name" value="DNA POLYMERASE ALPHA SUBUNIT B"/>
    <property type="match status" value="1"/>
</dbReference>
<dbReference type="GO" id="GO:0006270">
    <property type="term" value="P:DNA replication initiation"/>
    <property type="evidence" value="ECO:0007669"/>
    <property type="project" value="TreeGrafter"/>
</dbReference>
<dbReference type="Pfam" id="PF22062">
    <property type="entry name" value="OB_DPOA2"/>
    <property type="match status" value="1"/>
</dbReference>
<dbReference type="InterPro" id="IPR016722">
    <property type="entry name" value="DNA_pol_alpha_bsu"/>
</dbReference>
<comment type="function">
    <text evidence="6">Accessory subunit of the DNA polymerase alpha complex (also known as the alpha DNA polymerase-primase complex) which plays an essential role in the initiation of DNA synthesis.</text>
</comment>
<dbReference type="Pfam" id="PF04042">
    <property type="entry name" value="DNA_pol_E_B"/>
    <property type="match status" value="1"/>
</dbReference>
<gene>
    <name evidence="10" type="ORF">DASC09_059250</name>
</gene>
<feature type="domain" description="DNA polymerase alpha subunit B OB" evidence="9">
    <location>
        <begin position="237"/>
        <end position="345"/>
    </location>
</feature>
<dbReference type="EMBL" id="BTFZ01000020">
    <property type="protein sequence ID" value="GMM38586.1"/>
    <property type="molecule type" value="Genomic_DNA"/>
</dbReference>
<name>A0AAV5QVQ7_9ASCO</name>
<organism evidence="10 11">
    <name type="scientific">Saccharomycopsis crataegensis</name>
    <dbReference type="NCBI Taxonomy" id="43959"/>
    <lineage>
        <taxon>Eukaryota</taxon>
        <taxon>Fungi</taxon>
        <taxon>Dikarya</taxon>
        <taxon>Ascomycota</taxon>
        <taxon>Saccharomycotina</taxon>
        <taxon>Saccharomycetes</taxon>
        <taxon>Saccharomycopsidaceae</taxon>
        <taxon>Saccharomycopsis</taxon>
    </lineage>
</organism>
<sequence length="695" mass="77350">MTLGREKELINTFGKDVSKPEVLKACLKLLEMFDINVDELYMNWEAFSYSKKKETENNDSSTVIELNIDALSDLQTHIMKNLEKKSKAGAALSSAKKTRRYTSSPMGSMFDILPSSPMSLSKRKLQLDGSTNERVRKNPRPSLLSSSPTKLGYDPDISMEIASPKLLDISQTAFDINDGTYTGDIAVTLNPQISVDEGLELGPLDNSKKSDILLASNFDAEKYKFRIMRQKLLEAADVLDDQIDSFAVYIAEANPQLGHIGNPNLVSQEDIIAVGRITPDSPLTTFDESINKESLCLEPSRASGIGQRVRLNLANVDNYCLFPGQIVALKGRNANGKSFTVNEIISTPLLGAATSTADELQSYRESLHDHKLKVVVTAGPYTTNDSLDFSHLSNLVERLNGEIKPQFVIMFGPFLDYSHPKVVDGSIEEAIENMTGFVSKPKTLDEVFKAVIVPILKKIHPQIQVILVPSTKDASSRHPSYPQDSFDRRLLGLPKNFKCFPNPASFQINECLFGTSNNDIYKDLKDVVVGAKALEMNRFDRITNYILEQRRYYPLFPAGISHQKVKLISPPPESIDYKISETEQQMSNGKTFEIQQVGGADLDIPYLGLSEFNDATPDLLILPSQLKYFARVVKNVIVINPGNFMKPKRNGTFAILNIEAPSIEGPGVNVTKVNGEENLYLHDIWKRCRVDIVNS</sequence>
<dbReference type="PANTHER" id="PTHR23061">
    <property type="entry name" value="DNA POLYMERASE 2 ALPHA 70 KDA SUBUNIT"/>
    <property type="match status" value="1"/>
</dbReference>
<evidence type="ECO:0000256" key="5">
    <source>
        <dbReference type="ARBA" id="ARBA00023242"/>
    </source>
</evidence>
<evidence type="ECO:0000256" key="7">
    <source>
        <dbReference type="SAM" id="MobiDB-lite"/>
    </source>
</evidence>
<evidence type="ECO:0000313" key="10">
    <source>
        <dbReference type="EMBL" id="GMM38586.1"/>
    </source>
</evidence>
<dbReference type="RefSeq" id="XP_064855581.1">
    <property type="nucleotide sequence ID" value="XM_064999509.1"/>
</dbReference>
<dbReference type="PIRSF" id="PIRSF018300">
    <property type="entry name" value="DNA_pol_alph_2"/>
    <property type="match status" value="1"/>
</dbReference>
<keyword evidence="4 6" id="KW-0235">DNA replication</keyword>
<evidence type="ECO:0000256" key="1">
    <source>
        <dbReference type="ARBA" id="ARBA00004123"/>
    </source>
</evidence>
<keyword evidence="10" id="KW-0548">Nucleotidyltransferase</keyword>
<dbReference type="GO" id="GO:0003887">
    <property type="term" value="F:DNA-directed DNA polymerase activity"/>
    <property type="evidence" value="ECO:0007669"/>
    <property type="project" value="UniProtKB-KW"/>
</dbReference>
<dbReference type="Gene3D" id="3.60.21.60">
    <property type="match status" value="2"/>
</dbReference>
<evidence type="ECO:0000256" key="6">
    <source>
        <dbReference type="PIRNR" id="PIRNR018300"/>
    </source>
</evidence>
<keyword evidence="11" id="KW-1185">Reference proteome</keyword>
<keyword evidence="5 6" id="KW-0539">Nucleus</keyword>
<protein>
    <recommendedName>
        <fullName evidence="3 6">DNA polymerase alpha subunit B</fullName>
    </recommendedName>
</protein>
<feature type="domain" description="DNA polymerase alpha/delta/epsilon subunit B" evidence="8">
    <location>
        <begin position="374"/>
        <end position="630"/>
    </location>
</feature>
<accession>A0AAV5QVQ7</accession>
<evidence type="ECO:0000256" key="3">
    <source>
        <dbReference type="ARBA" id="ARBA00018596"/>
    </source>
</evidence>
<keyword evidence="10" id="KW-0239">DNA-directed DNA polymerase</keyword>
<comment type="subcellular location">
    <subcellularLocation>
        <location evidence="1 6">Nucleus</location>
    </subcellularLocation>
</comment>
<comment type="similarity">
    <text evidence="2 6">Belongs to the DNA polymerase alpha subunit B family.</text>
</comment>
<comment type="caution">
    <text evidence="10">The sequence shown here is derived from an EMBL/GenBank/DDBJ whole genome shotgun (WGS) entry which is preliminary data.</text>
</comment>
<dbReference type="InterPro" id="IPR007185">
    <property type="entry name" value="DNA_pol_a/d/e_bsu"/>
</dbReference>
<proteinExistence type="inferred from homology"/>
<reference evidence="10 11" key="1">
    <citation type="journal article" date="2023" name="Elife">
        <title>Identification of key yeast species and microbe-microbe interactions impacting larval growth of Drosophila in the wild.</title>
        <authorList>
            <person name="Mure A."/>
            <person name="Sugiura Y."/>
            <person name="Maeda R."/>
            <person name="Honda K."/>
            <person name="Sakurai N."/>
            <person name="Takahashi Y."/>
            <person name="Watada M."/>
            <person name="Katoh T."/>
            <person name="Gotoh A."/>
            <person name="Gotoh Y."/>
            <person name="Taniguchi I."/>
            <person name="Nakamura K."/>
            <person name="Hayashi T."/>
            <person name="Katayama T."/>
            <person name="Uemura T."/>
            <person name="Hattori Y."/>
        </authorList>
    </citation>
    <scope>NUCLEOTIDE SEQUENCE [LARGE SCALE GENOMIC DNA]</scope>
    <source>
        <strain evidence="10 11">SC-9</strain>
    </source>
</reference>